<dbReference type="NCBIfam" id="NF033788">
    <property type="entry name" value="HTH_metalloreg"/>
    <property type="match status" value="1"/>
</dbReference>
<evidence type="ECO:0000256" key="1">
    <source>
        <dbReference type="ARBA" id="ARBA00023015"/>
    </source>
</evidence>
<dbReference type="Proteomes" id="UP000024284">
    <property type="component" value="Unassembled WGS sequence"/>
</dbReference>
<dbReference type="RefSeq" id="WP_037467721.1">
    <property type="nucleotide sequence ID" value="NZ_BCZD01000010.1"/>
</dbReference>
<evidence type="ECO:0000259" key="4">
    <source>
        <dbReference type="PROSITE" id="PS50987"/>
    </source>
</evidence>
<dbReference type="STRING" id="76947.GCA_002080435_02175"/>
<dbReference type="EMBL" id="JFZA02000034">
    <property type="protein sequence ID" value="KFG89238.1"/>
    <property type="molecule type" value="Genomic_DNA"/>
</dbReference>
<keyword evidence="3" id="KW-0804">Transcription</keyword>
<feature type="domain" description="HTH arsR-type" evidence="4">
    <location>
        <begin position="1"/>
        <end position="95"/>
    </location>
</feature>
<evidence type="ECO:0000313" key="6">
    <source>
        <dbReference type="Proteomes" id="UP000024284"/>
    </source>
</evidence>
<dbReference type="PANTHER" id="PTHR43132:SF2">
    <property type="entry name" value="ARSENICAL RESISTANCE OPERON REPRESSOR ARSR-RELATED"/>
    <property type="match status" value="1"/>
</dbReference>
<dbReference type="eggNOG" id="COG0640">
    <property type="taxonomic scope" value="Bacteria"/>
</dbReference>
<gene>
    <name evidence="5" type="ORF">BV98_003065</name>
</gene>
<organism evidence="5 6">
    <name type="scientific">Sphingobium herbicidovorans (strain ATCC 700291 / DSM 11019 / CCUG 56400 / KCTC 2939 / LMG 18315 / NBRC 16415 / MH)</name>
    <name type="common">Sphingomonas herbicidovorans</name>
    <dbReference type="NCBI Taxonomy" id="1219045"/>
    <lineage>
        <taxon>Bacteria</taxon>
        <taxon>Pseudomonadati</taxon>
        <taxon>Pseudomonadota</taxon>
        <taxon>Alphaproteobacteria</taxon>
        <taxon>Sphingomonadales</taxon>
        <taxon>Sphingomonadaceae</taxon>
        <taxon>Sphingobium</taxon>
    </lineage>
</organism>
<dbReference type="Gene3D" id="1.10.10.10">
    <property type="entry name" value="Winged helix-like DNA-binding domain superfamily/Winged helix DNA-binding domain"/>
    <property type="match status" value="1"/>
</dbReference>
<dbReference type="AlphaFoldDB" id="A0A086P770"/>
<dbReference type="InterPro" id="IPR001845">
    <property type="entry name" value="HTH_ArsR_DNA-bd_dom"/>
</dbReference>
<evidence type="ECO:0000256" key="3">
    <source>
        <dbReference type="ARBA" id="ARBA00023163"/>
    </source>
</evidence>
<dbReference type="SUPFAM" id="SSF46785">
    <property type="entry name" value="Winged helix' DNA-binding domain"/>
    <property type="match status" value="1"/>
</dbReference>
<dbReference type="PRINTS" id="PR00778">
    <property type="entry name" value="HTHARSR"/>
</dbReference>
<dbReference type="GO" id="GO:0003677">
    <property type="term" value="F:DNA binding"/>
    <property type="evidence" value="ECO:0007669"/>
    <property type="project" value="UniProtKB-KW"/>
</dbReference>
<proteinExistence type="predicted"/>
<accession>A0A086P770</accession>
<evidence type="ECO:0000313" key="5">
    <source>
        <dbReference type="EMBL" id="KFG89238.1"/>
    </source>
</evidence>
<dbReference type="OrthoDB" id="9804742at2"/>
<dbReference type="InterPro" id="IPR036388">
    <property type="entry name" value="WH-like_DNA-bd_sf"/>
</dbReference>
<dbReference type="PROSITE" id="PS50987">
    <property type="entry name" value="HTH_ARSR_2"/>
    <property type="match status" value="1"/>
</dbReference>
<dbReference type="Pfam" id="PF12840">
    <property type="entry name" value="HTH_20"/>
    <property type="match status" value="1"/>
</dbReference>
<evidence type="ECO:0000256" key="2">
    <source>
        <dbReference type="ARBA" id="ARBA00023125"/>
    </source>
</evidence>
<keyword evidence="6" id="KW-1185">Reference proteome</keyword>
<keyword evidence="1" id="KW-0805">Transcription regulation</keyword>
<dbReference type="SMART" id="SM00418">
    <property type="entry name" value="HTH_ARSR"/>
    <property type="match status" value="1"/>
</dbReference>
<dbReference type="InterPro" id="IPR011991">
    <property type="entry name" value="ArsR-like_HTH"/>
</dbReference>
<dbReference type="InterPro" id="IPR036390">
    <property type="entry name" value="WH_DNA-bd_sf"/>
</dbReference>
<dbReference type="PATRIC" id="fig|1219045.3.peg.3107"/>
<keyword evidence="2" id="KW-0238">DNA-binding</keyword>
<comment type="caution">
    <text evidence="5">The sequence shown here is derived from an EMBL/GenBank/DDBJ whole genome shotgun (WGS) entry which is preliminary data.</text>
</comment>
<dbReference type="CDD" id="cd00090">
    <property type="entry name" value="HTH_ARSR"/>
    <property type="match status" value="1"/>
</dbReference>
<reference evidence="5" key="1">
    <citation type="submission" date="2014-08" db="EMBL/GenBank/DDBJ databases">
        <title>Draft genome sequences of Sphingobium herbicidovorans.</title>
        <authorList>
            <person name="Gan H.M."/>
            <person name="Gan H.Y."/>
            <person name="Savka M.A."/>
        </authorList>
    </citation>
    <scope>NUCLEOTIDE SEQUENCE [LARGE SCALE GENOMIC DNA]</scope>
    <source>
        <strain evidence="5">NBRC 16415</strain>
    </source>
</reference>
<name>A0A086P770_SPHHM</name>
<dbReference type="InterPro" id="IPR051011">
    <property type="entry name" value="Metal_resp_trans_reg"/>
</dbReference>
<sequence length="124" mass="12967">MDQDKAVAALAALAQETRLSVFRLLIKVGPDGMIAGAVADAMDVPPSTMSHHLAKLELAGLVTSWRTSRQIHYAADYAGMQALLTFLMADCCQGDPRACADLLSTIACDAVGEDEGACARSGAK</sequence>
<dbReference type="PANTHER" id="PTHR43132">
    <property type="entry name" value="ARSENICAL RESISTANCE OPERON REPRESSOR ARSR-RELATED"/>
    <property type="match status" value="1"/>
</dbReference>
<protein>
    <submittedName>
        <fullName evidence="5">ArsR family transcriptional regulator</fullName>
    </submittedName>
</protein>
<dbReference type="GO" id="GO:0003700">
    <property type="term" value="F:DNA-binding transcription factor activity"/>
    <property type="evidence" value="ECO:0007669"/>
    <property type="project" value="InterPro"/>
</dbReference>